<dbReference type="Proteomes" id="UP000460949">
    <property type="component" value="Unassembled WGS sequence"/>
</dbReference>
<evidence type="ECO:0000313" key="4">
    <source>
        <dbReference type="Proteomes" id="UP000460949"/>
    </source>
</evidence>
<organism evidence="3 4">
    <name type="scientific">Halobacillus litoralis</name>
    <dbReference type="NCBI Taxonomy" id="45668"/>
    <lineage>
        <taxon>Bacteria</taxon>
        <taxon>Bacillati</taxon>
        <taxon>Bacillota</taxon>
        <taxon>Bacilli</taxon>
        <taxon>Bacillales</taxon>
        <taxon>Bacillaceae</taxon>
        <taxon>Halobacillus</taxon>
    </lineage>
</organism>
<feature type="chain" id="PRO_5038643625" description="Lipoprotein" evidence="2">
    <location>
        <begin position="18"/>
        <end position="182"/>
    </location>
</feature>
<gene>
    <name evidence="3" type="ORF">GLW04_05700</name>
</gene>
<sequence>MKKWLIALGLTSALVTAGCSGDTDESSDSEGQNEETTETEEDNSQDLKKSLMDAQMELTDTFKPHQQKISTYQAAISAEDPDAEAITSAGEEAKTAAGEAAAAASDYTVETELPDETKTKIQEAMPSLQAYYEEVEKALDENIEEADFSTADEKAEEFNEQFGQILTDAGFPAAPDLIGEMS</sequence>
<dbReference type="RefSeq" id="WP_160835771.1">
    <property type="nucleotide sequence ID" value="NZ_WMET01000001.1"/>
</dbReference>
<comment type="caution">
    <text evidence="3">The sequence shown here is derived from an EMBL/GenBank/DDBJ whole genome shotgun (WGS) entry which is preliminary data.</text>
</comment>
<protein>
    <recommendedName>
        <fullName evidence="5">Lipoprotein</fullName>
    </recommendedName>
</protein>
<dbReference type="EMBL" id="WMET01000001">
    <property type="protein sequence ID" value="MYL19377.1"/>
    <property type="molecule type" value="Genomic_DNA"/>
</dbReference>
<reference evidence="3 4" key="1">
    <citation type="submission" date="2019-11" db="EMBL/GenBank/DDBJ databases">
        <title>Genome sequences of 17 halophilic strains isolated from different environments.</title>
        <authorList>
            <person name="Furrow R.E."/>
        </authorList>
    </citation>
    <scope>NUCLEOTIDE SEQUENCE [LARGE SCALE GENOMIC DNA]</scope>
    <source>
        <strain evidence="3 4">22511_23_Filter</strain>
    </source>
</reference>
<feature type="region of interest" description="Disordered" evidence="1">
    <location>
        <begin position="16"/>
        <end position="66"/>
    </location>
</feature>
<proteinExistence type="predicted"/>
<name>A0A845DZC1_9BACI</name>
<feature type="compositionally biased region" description="Acidic residues" evidence="1">
    <location>
        <begin position="22"/>
        <end position="44"/>
    </location>
</feature>
<evidence type="ECO:0008006" key="5">
    <source>
        <dbReference type="Google" id="ProtNLM"/>
    </source>
</evidence>
<dbReference type="PROSITE" id="PS51257">
    <property type="entry name" value="PROKAR_LIPOPROTEIN"/>
    <property type="match status" value="1"/>
</dbReference>
<keyword evidence="2" id="KW-0732">Signal</keyword>
<evidence type="ECO:0000256" key="1">
    <source>
        <dbReference type="SAM" id="MobiDB-lite"/>
    </source>
</evidence>
<feature type="signal peptide" evidence="2">
    <location>
        <begin position="1"/>
        <end position="17"/>
    </location>
</feature>
<feature type="compositionally biased region" description="Low complexity" evidence="1">
    <location>
        <begin position="87"/>
        <end position="102"/>
    </location>
</feature>
<feature type="region of interest" description="Disordered" evidence="1">
    <location>
        <begin position="80"/>
        <end position="102"/>
    </location>
</feature>
<evidence type="ECO:0000256" key="2">
    <source>
        <dbReference type="SAM" id="SignalP"/>
    </source>
</evidence>
<dbReference type="AlphaFoldDB" id="A0A845DZC1"/>
<accession>A0A845DZC1</accession>
<evidence type="ECO:0000313" key="3">
    <source>
        <dbReference type="EMBL" id="MYL19377.1"/>
    </source>
</evidence>